<evidence type="ECO:0000313" key="4">
    <source>
        <dbReference type="Proteomes" id="UP000603865"/>
    </source>
</evidence>
<organism evidence="3 4">
    <name type="scientific">Deinococcus ruber</name>
    <dbReference type="NCBI Taxonomy" id="1848197"/>
    <lineage>
        <taxon>Bacteria</taxon>
        <taxon>Thermotogati</taxon>
        <taxon>Deinococcota</taxon>
        <taxon>Deinococci</taxon>
        <taxon>Deinococcales</taxon>
        <taxon>Deinococcaceae</taxon>
        <taxon>Deinococcus</taxon>
    </lineage>
</organism>
<dbReference type="InterPro" id="IPR052698">
    <property type="entry name" value="MoCofactor_Util/Proc"/>
</dbReference>
<dbReference type="InterPro" id="IPR003777">
    <property type="entry name" value="XdhC_CoxI"/>
</dbReference>
<dbReference type="PANTHER" id="PTHR30388:SF6">
    <property type="entry name" value="XANTHINE DEHYDROGENASE SUBUNIT A-RELATED"/>
    <property type="match status" value="1"/>
</dbReference>
<sequence>MERLDVLNGLREARALGEKAALATVVNVIGSAYRREGTVMLVRADGTYTCLISGGCLEGEIVFLAQDVMQDGVPRLQRYNLDEERMFGLGIGCAGEMDIYIEAAADQQHPDEVQERWHLAWKRFELAALLTRLDGSGARLFVTAQEVCGTLGPVQAQAEALARARLAGPHPKAGMVEIEGAAYFLDVNVPPPDLLLFGAAHDSQAVVRLAMLAGFRVRVVDMRAGLLTPELFGQLVIGPRTYVIVMNHHFLLDLASLRRALRSEAAFIGLLGPRSRLEKLAANAEDECAPLSREDLQRIRNPLGLAVGAENTDEVAISVVGELMAASRGFSGSPLAGHAGKIHTPFAPEHSPTTEPLTVAP</sequence>
<dbReference type="RefSeq" id="WP_189092508.1">
    <property type="nucleotide sequence ID" value="NZ_BMQL01000038.1"/>
</dbReference>
<dbReference type="AlphaFoldDB" id="A0A918CKF8"/>
<evidence type="ECO:0000259" key="1">
    <source>
        <dbReference type="Pfam" id="PF02625"/>
    </source>
</evidence>
<dbReference type="InterPro" id="IPR027051">
    <property type="entry name" value="XdhC_Rossmann_dom"/>
</dbReference>
<feature type="domain" description="XdhC Rossmann" evidence="2">
    <location>
        <begin position="194"/>
        <end position="323"/>
    </location>
</feature>
<proteinExistence type="predicted"/>
<evidence type="ECO:0000313" key="3">
    <source>
        <dbReference type="EMBL" id="GGR26362.1"/>
    </source>
</evidence>
<name>A0A918CKF8_9DEIO</name>
<protein>
    <submittedName>
        <fullName evidence="3">Xanthine dehydrogenase</fullName>
    </submittedName>
</protein>
<dbReference type="EMBL" id="BMQL01000038">
    <property type="protein sequence ID" value="GGR26362.1"/>
    <property type="molecule type" value="Genomic_DNA"/>
</dbReference>
<dbReference type="PANTHER" id="PTHR30388">
    <property type="entry name" value="ALDEHYDE OXIDOREDUCTASE MOLYBDENUM COFACTOR ASSEMBLY PROTEIN"/>
    <property type="match status" value="1"/>
</dbReference>
<comment type="caution">
    <text evidence="3">The sequence shown here is derived from an EMBL/GenBank/DDBJ whole genome shotgun (WGS) entry which is preliminary data.</text>
</comment>
<dbReference type="Pfam" id="PF02625">
    <property type="entry name" value="XdhC_CoxI"/>
    <property type="match status" value="1"/>
</dbReference>
<feature type="domain" description="XdhC- CoxI" evidence="1">
    <location>
        <begin position="14"/>
        <end position="80"/>
    </location>
</feature>
<reference evidence="3" key="1">
    <citation type="journal article" date="2014" name="Int. J. Syst. Evol. Microbiol.">
        <title>Complete genome sequence of Corynebacterium casei LMG S-19264T (=DSM 44701T), isolated from a smear-ripened cheese.</title>
        <authorList>
            <consortium name="US DOE Joint Genome Institute (JGI-PGF)"/>
            <person name="Walter F."/>
            <person name="Albersmeier A."/>
            <person name="Kalinowski J."/>
            <person name="Ruckert C."/>
        </authorList>
    </citation>
    <scope>NUCLEOTIDE SEQUENCE</scope>
    <source>
        <strain evidence="3">JCM 31311</strain>
    </source>
</reference>
<evidence type="ECO:0000259" key="2">
    <source>
        <dbReference type="Pfam" id="PF13478"/>
    </source>
</evidence>
<keyword evidence="4" id="KW-1185">Reference proteome</keyword>
<dbReference type="Pfam" id="PF13478">
    <property type="entry name" value="XdhC_C"/>
    <property type="match status" value="1"/>
</dbReference>
<dbReference type="Gene3D" id="3.40.50.720">
    <property type="entry name" value="NAD(P)-binding Rossmann-like Domain"/>
    <property type="match status" value="1"/>
</dbReference>
<dbReference type="Proteomes" id="UP000603865">
    <property type="component" value="Unassembled WGS sequence"/>
</dbReference>
<reference evidence="3" key="2">
    <citation type="submission" date="2020-09" db="EMBL/GenBank/DDBJ databases">
        <authorList>
            <person name="Sun Q."/>
            <person name="Ohkuma M."/>
        </authorList>
    </citation>
    <scope>NUCLEOTIDE SEQUENCE</scope>
    <source>
        <strain evidence="3">JCM 31311</strain>
    </source>
</reference>
<accession>A0A918CKF8</accession>
<gene>
    <name evidence="3" type="ORF">GCM10008957_42390</name>
</gene>